<reference evidence="4 5" key="1">
    <citation type="submission" date="2021-03" db="EMBL/GenBank/DDBJ databases">
        <title>Metabolic Capacity of the Antarctic Cyanobacterium Phormidium pseudopriestleyi that Sustains Oxygenic Photosynthesis in the Presence of Hydrogen Sulfide.</title>
        <authorList>
            <person name="Lumian J.E."/>
            <person name="Jungblut A.D."/>
            <person name="Dillon M.L."/>
            <person name="Hawes I."/>
            <person name="Doran P.T."/>
            <person name="Mackey T.J."/>
            <person name="Dick G.J."/>
            <person name="Grettenberger C.L."/>
            <person name="Sumner D.Y."/>
        </authorList>
    </citation>
    <scope>NUCLEOTIDE SEQUENCE [LARGE SCALE GENOMIC DNA]</scope>
    <source>
        <strain evidence="4 5">FRX01</strain>
    </source>
</reference>
<evidence type="ECO:0000313" key="4">
    <source>
        <dbReference type="EMBL" id="MBO0352162.1"/>
    </source>
</evidence>
<keyword evidence="2 3" id="KW-0802">TPR repeat</keyword>
<gene>
    <name evidence="4" type="ORF">J0895_24385</name>
</gene>
<dbReference type="SMART" id="SM00028">
    <property type="entry name" value="TPR"/>
    <property type="match status" value="6"/>
</dbReference>
<feature type="repeat" description="TPR" evidence="3">
    <location>
        <begin position="67"/>
        <end position="100"/>
    </location>
</feature>
<dbReference type="Pfam" id="PF13414">
    <property type="entry name" value="TPR_11"/>
    <property type="match status" value="1"/>
</dbReference>
<dbReference type="PROSITE" id="PS50293">
    <property type="entry name" value="TPR_REGION"/>
    <property type="match status" value="3"/>
</dbReference>
<dbReference type="PANTHER" id="PTHR44943:SF8">
    <property type="entry name" value="TPR REPEAT-CONTAINING PROTEIN MJ0263"/>
    <property type="match status" value="1"/>
</dbReference>
<accession>A0ABS3FYF1</accession>
<feature type="repeat" description="TPR" evidence="3">
    <location>
        <begin position="33"/>
        <end position="66"/>
    </location>
</feature>
<sequence>MTGQESPENLNSPLNSGDQNEEEGLIVIQMNNPKAWYDRAGSLYKLGLYEEALESYEKAVAIDENYADAWNNRGMTLKCLGRHEEAVTSYEQAIALKADYYQGWNNLGNALVELERYEQAVASYQRAILISPEYCQGWHNQGEALAVLERYEEAVACYDRVLALKPTWRETKRLRRTAMEKLQEMPPSPKPPAPEETPVEENIVPESVPTPPVIPLDHPKLAACDRLVERYPDDAEAWVDRGSALAELGCYEEAVTSYDRAISLDPENWQGWKARGMALKQLGQQSEALRSYERALELPPAPPTIIPEPADASMGVSTDILNESPVEAPSPEIVPTPTPVRRSSSPLGRGIRWIRRWIVRLWRRWIG</sequence>
<protein>
    <submittedName>
        <fullName evidence="4">Tetratricopeptide repeat protein</fullName>
    </submittedName>
</protein>
<dbReference type="PROSITE" id="PS50005">
    <property type="entry name" value="TPR"/>
    <property type="match status" value="6"/>
</dbReference>
<dbReference type="EMBL" id="JAFLQW010000649">
    <property type="protein sequence ID" value="MBO0352162.1"/>
    <property type="molecule type" value="Genomic_DNA"/>
</dbReference>
<dbReference type="Pfam" id="PF13371">
    <property type="entry name" value="TPR_9"/>
    <property type="match status" value="1"/>
</dbReference>
<dbReference type="Proteomes" id="UP000664844">
    <property type="component" value="Unassembled WGS sequence"/>
</dbReference>
<dbReference type="InterPro" id="IPR011990">
    <property type="entry name" value="TPR-like_helical_dom_sf"/>
</dbReference>
<name>A0ABS3FYF1_9CYAN</name>
<feature type="repeat" description="TPR" evidence="3">
    <location>
        <begin position="101"/>
        <end position="134"/>
    </location>
</feature>
<feature type="repeat" description="TPR" evidence="3">
    <location>
        <begin position="235"/>
        <end position="268"/>
    </location>
</feature>
<dbReference type="SUPFAM" id="SSF48452">
    <property type="entry name" value="TPR-like"/>
    <property type="match status" value="2"/>
</dbReference>
<dbReference type="InterPro" id="IPR051685">
    <property type="entry name" value="Ycf3/AcsC/BcsC/TPR_MFPF"/>
</dbReference>
<dbReference type="Gene3D" id="1.25.40.10">
    <property type="entry name" value="Tetratricopeptide repeat domain"/>
    <property type="match status" value="3"/>
</dbReference>
<keyword evidence="1" id="KW-0677">Repeat</keyword>
<dbReference type="InterPro" id="IPR013105">
    <property type="entry name" value="TPR_2"/>
</dbReference>
<dbReference type="PANTHER" id="PTHR44943">
    <property type="entry name" value="CELLULOSE SYNTHASE OPERON PROTEIN C"/>
    <property type="match status" value="1"/>
</dbReference>
<dbReference type="Pfam" id="PF00515">
    <property type="entry name" value="TPR_1"/>
    <property type="match status" value="1"/>
</dbReference>
<dbReference type="RefSeq" id="WP_207090579.1">
    <property type="nucleotide sequence ID" value="NZ_JAFLQW010000649.1"/>
</dbReference>
<comment type="caution">
    <text evidence="4">The sequence shown here is derived from an EMBL/GenBank/DDBJ whole genome shotgun (WGS) entry which is preliminary data.</text>
</comment>
<proteinExistence type="predicted"/>
<organism evidence="4 5">
    <name type="scientific">Phormidium pseudopriestleyi FRX01</name>
    <dbReference type="NCBI Taxonomy" id="1759528"/>
    <lineage>
        <taxon>Bacteria</taxon>
        <taxon>Bacillati</taxon>
        <taxon>Cyanobacteriota</taxon>
        <taxon>Cyanophyceae</taxon>
        <taxon>Oscillatoriophycideae</taxon>
        <taxon>Oscillatoriales</taxon>
        <taxon>Oscillatoriaceae</taxon>
        <taxon>Phormidium</taxon>
    </lineage>
</organism>
<evidence type="ECO:0000313" key="5">
    <source>
        <dbReference type="Proteomes" id="UP000664844"/>
    </source>
</evidence>
<feature type="repeat" description="TPR" evidence="3">
    <location>
        <begin position="135"/>
        <end position="168"/>
    </location>
</feature>
<dbReference type="Pfam" id="PF13181">
    <property type="entry name" value="TPR_8"/>
    <property type="match status" value="1"/>
</dbReference>
<evidence type="ECO:0000256" key="2">
    <source>
        <dbReference type="ARBA" id="ARBA00022803"/>
    </source>
</evidence>
<evidence type="ECO:0000256" key="1">
    <source>
        <dbReference type="ARBA" id="ARBA00022737"/>
    </source>
</evidence>
<dbReference type="InterPro" id="IPR019734">
    <property type="entry name" value="TPR_rpt"/>
</dbReference>
<feature type="repeat" description="TPR" evidence="3">
    <location>
        <begin position="269"/>
        <end position="302"/>
    </location>
</feature>
<dbReference type="Pfam" id="PF07719">
    <property type="entry name" value="TPR_2"/>
    <property type="match status" value="1"/>
</dbReference>
<keyword evidence="5" id="KW-1185">Reference proteome</keyword>
<evidence type="ECO:0000256" key="3">
    <source>
        <dbReference type="PROSITE-ProRule" id="PRU00339"/>
    </source>
</evidence>